<accession>A0A1H4RQX4</accession>
<gene>
    <name evidence="2" type="ORF">SAMN04490357_1766</name>
</gene>
<proteinExistence type="predicted"/>
<protein>
    <recommendedName>
        <fullName evidence="4">Lipoprotein</fullName>
    </recommendedName>
</protein>
<evidence type="ECO:0000313" key="3">
    <source>
        <dbReference type="Proteomes" id="UP000182375"/>
    </source>
</evidence>
<sequence length="161" mass="16576">MLPSRRGASIVAGVHRTTTTAALLVTVAVSALSGCVTVRHTAAPGPPPGAVPSQQTAPRTDGSASPREVQAPAREALEMVGPSGKPGGARESAPHGSPAAPPPTPAHTPPRSRPQPHRTAQAPPRTSQQVPADVCDLGREYGGWRGNSPESEICERTYGRH</sequence>
<dbReference type="Proteomes" id="UP000182375">
    <property type="component" value="Unassembled WGS sequence"/>
</dbReference>
<dbReference type="EMBL" id="FNTD01000004">
    <property type="protein sequence ID" value="SEC34246.1"/>
    <property type="molecule type" value="Genomic_DNA"/>
</dbReference>
<feature type="region of interest" description="Disordered" evidence="1">
    <location>
        <begin position="42"/>
        <end position="161"/>
    </location>
</feature>
<evidence type="ECO:0008006" key="4">
    <source>
        <dbReference type="Google" id="ProtNLM"/>
    </source>
</evidence>
<evidence type="ECO:0000256" key="1">
    <source>
        <dbReference type="SAM" id="MobiDB-lite"/>
    </source>
</evidence>
<evidence type="ECO:0000313" key="2">
    <source>
        <dbReference type="EMBL" id="SEC34246.1"/>
    </source>
</evidence>
<organism evidence="2 3">
    <name type="scientific">Streptomyces misionensis</name>
    <dbReference type="NCBI Taxonomy" id="67331"/>
    <lineage>
        <taxon>Bacteria</taxon>
        <taxon>Bacillati</taxon>
        <taxon>Actinomycetota</taxon>
        <taxon>Actinomycetes</taxon>
        <taxon>Kitasatosporales</taxon>
        <taxon>Streptomycetaceae</taxon>
        <taxon>Streptomyces</taxon>
    </lineage>
</organism>
<dbReference type="AlphaFoldDB" id="A0A1H4RQX4"/>
<dbReference type="STRING" id="67331.SAMN04490357_1766"/>
<feature type="compositionally biased region" description="Pro residues" evidence="1">
    <location>
        <begin position="99"/>
        <end position="113"/>
    </location>
</feature>
<reference evidence="2 3" key="1">
    <citation type="submission" date="2016-10" db="EMBL/GenBank/DDBJ databases">
        <authorList>
            <person name="de Groot N.N."/>
        </authorList>
    </citation>
    <scope>NUCLEOTIDE SEQUENCE [LARGE SCALE GENOMIC DNA]</scope>
    <source>
        <strain evidence="2 3">DSM 40306</strain>
    </source>
</reference>
<name>A0A1H4RQX4_9ACTN</name>
<dbReference type="PROSITE" id="PS51257">
    <property type="entry name" value="PROKAR_LIPOPROTEIN"/>
    <property type="match status" value="1"/>
</dbReference>